<evidence type="ECO:0000256" key="3">
    <source>
        <dbReference type="ARBA" id="ARBA00022801"/>
    </source>
</evidence>
<dbReference type="FunFam" id="1.10.10.160:FF:000001">
    <property type="entry name" value="ATP-dependent DNA helicase"/>
    <property type="match status" value="1"/>
</dbReference>
<feature type="domain" description="UvrD-like helicase C-terminal" evidence="14">
    <location>
        <begin position="286"/>
        <end position="558"/>
    </location>
</feature>
<dbReference type="InterPro" id="IPR014017">
    <property type="entry name" value="DNA_helicase_UvrD-like_C"/>
</dbReference>
<evidence type="ECO:0000256" key="5">
    <source>
        <dbReference type="ARBA" id="ARBA00022840"/>
    </source>
</evidence>
<proteinExistence type="inferred from homology"/>
<dbReference type="PANTHER" id="PTHR11070">
    <property type="entry name" value="UVRD / RECB / PCRA DNA HELICASE FAMILY MEMBER"/>
    <property type="match status" value="1"/>
</dbReference>
<dbReference type="Gene3D" id="3.40.50.300">
    <property type="entry name" value="P-loop containing nucleotide triphosphate hydrolases"/>
    <property type="match status" value="2"/>
</dbReference>
<evidence type="ECO:0000256" key="7">
    <source>
        <dbReference type="ARBA" id="ARBA00023235"/>
    </source>
</evidence>
<dbReference type="InterPro" id="IPR005751">
    <property type="entry name" value="ATP-dep_DNA_helicase_PcrA"/>
</dbReference>
<dbReference type="Gene3D" id="1.10.10.160">
    <property type="match status" value="1"/>
</dbReference>
<evidence type="ECO:0000256" key="6">
    <source>
        <dbReference type="ARBA" id="ARBA00023125"/>
    </source>
</evidence>
<dbReference type="PANTHER" id="PTHR11070:SF2">
    <property type="entry name" value="ATP-DEPENDENT DNA HELICASE SRS2"/>
    <property type="match status" value="1"/>
</dbReference>
<comment type="catalytic activity">
    <reaction evidence="9 11">
        <text>ATP + H2O = ADP + phosphate + H(+)</text>
        <dbReference type="Rhea" id="RHEA:13065"/>
        <dbReference type="ChEBI" id="CHEBI:15377"/>
        <dbReference type="ChEBI" id="CHEBI:15378"/>
        <dbReference type="ChEBI" id="CHEBI:30616"/>
        <dbReference type="ChEBI" id="CHEBI:43474"/>
        <dbReference type="ChEBI" id="CHEBI:456216"/>
        <dbReference type="EC" id="5.6.2.4"/>
    </reaction>
</comment>
<dbReference type="GO" id="GO:0003677">
    <property type="term" value="F:DNA binding"/>
    <property type="evidence" value="ECO:0007669"/>
    <property type="project" value="UniProtKB-KW"/>
</dbReference>
<dbReference type="InterPro" id="IPR027417">
    <property type="entry name" value="P-loop_NTPase"/>
</dbReference>
<dbReference type="SUPFAM" id="SSF52540">
    <property type="entry name" value="P-loop containing nucleoside triphosphate hydrolases"/>
    <property type="match status" value="1"/>
</dbReference>
<evidence type="ECO:0000256" key="9">
    <source>
        <dbReference type="ARBA" id="ARBA00048988"/>
    </source>
</evidence>
<feature type="compositionally biased region" description="Polar residues" evidence="12">
    <location>
        <begin position="667"/>
        <end position="678"/>
    </location>
</feature>
<dbReference type="InterPro" id="IPR000212">
    <property type="entry name" value="DNA_helicase_UvrD/REP"/>
</dbReference>
<dbReference type="PROSITE" id="PS51198">
    <property type="entry name" value="UVRD_HELICASE_ATP_BIND"/>
    <property type="match status" value="1"/>
</dbReference>
<dbReference type="Pfam" id="PF13361">
    <property type="entry name" value="UvrD_C"/>
    <property type="match status" value="1"/>
</dbReference>
<dbReference type="NCBIfam" id="TIGR01073">
    <property type="entry name" value="pcrA"/>
    <property type="match status" value="1"/>
</dbReference>
<sequence length="762" mass="86288">MSIYDTLNPMQKEAVLHTDGPLLVLAGAGSGKTRVLTHRIAYLIEEKSINPWNILAITFTNKAAGEMRERVDRLVGFGADSIWVSTFHSSCVRILRRHIESLGYTTNFTIYDSDDQKTLMRHVLKGLDMDPKIYKDRAMLGFISTAKNELVTAVEFELNAGGDFRQKKVAQIYKEYQSQLKKNNALDFDDLIMKTVQLFQNNPEILDYYQERFKYIMVDEYQDTNTAQFKLISLLAGKYRNLCVVGDDDQSIYKFRGANIENILNFEKAYPGAKVIKLEQNYRSSQSILNAANEVIRHNRGRKDKTLWTANEEGPLVQFKQFDNASEEADAIVRDILNSSSDYQDCAVLYRTNAQSRLIEEKCLQHNVPYRMVGGVNFYQRKEIKDVLSYLKTIANAQDDLASLRIINVPKRGIGATSLGKVQAFASEHGFSVYDAFCRAKAVPGLGKTAEKVLKFTELIEDFRKRLEEETYSIHELIEDVLDETGYQKELEAEGEIEYQTRLENIEELINKAVSFEGEHEHPNLSEFLEEVALVADVDRMDDSENRVTLMTLHSAKGLEFPRVYLSGMEDGLFPSMMSISSDDKEDVEEERRLCYVGITRARDFLMMTAARQRMVNGETRYSKVSRFIDEIPDTLLDSNKLEPRLSAARTLDYDDSGLPWGKPKSSGRTSGVSSFGPGNNSYASKTSAPVSTPGFGKAFTVEKSASLNYKEGDRVSHVKFGEGEVLEIKDGGRDFEVTVQFDQAGVKKMFASFAKLKLVRV</sequence>
<keyword evidence="5 10" id="KW-0067">ATP-binding</keyword>
<keyword evidence="3 10" id="KW-0378">Hydrolase</keyword>
<feature type="region of interest" description="Disordered" evidence="12">
    <location>
        <begin position="658"/>
        <end position="678"/>
    </location>
</feature>
<dbReference type="EMBL" id="JPME01000018">
    <property type="protein sequence ID" value="KEZ89288.1"/>
    <property type="molecule type" value="Genomic_DNA"/>
</dbReference>
<keyword evidence="2 10" id="KW-0547">Nucleotide-binding</keyword>
<keyword evidence="4 10" id="KW-0347">Helicase</keyword>
<organism evidence="15 16">
    <name type="scientific">Lacrimispora celerecrescens</name>
    <dbReference type="NCBI Taxonomy" id="29354"/>
    <lineage>
        <taxon>Bacteria</taxon>
        <taxon>Bacillati</taxon>
        <taxon>Bacillota</taxon>
        <taxon>Clostridia</taxon>
        <taxon>Lachnospirales</taxon>
        <taxon>Lachnospiraceae</taxon>
        <taxon>Lacrimispora</taxon>
    </lineage>
</organism>
<dbReference type="GO" id="GO:0009314">
    <property type="term" value="P:response to radiation"/>
    <property type="evidence" value="ECO:0007669"/>
    <property type="project" value="UniProtKB-ARBA"/>
</dbReference>
<dbReference type="InterPro" id="IPR013986">
    <property type="entry name" value="DExx_box_DNA_helicase_dom_sf"/>
</dbReference>
<dbReference type="EC" id="5.6.2.4" evidence="11"/>
<evidence type="ECO:0000259" key="14">
    <source>
        <dbReference type="PROSITE" id="PS51217"/>
    </source>
</evidence>
<comment type="similarity">
    <text evidence="1 11">Belongs to the helicase family. UvrD subfamily.</text>
</comment>
<evidence type="ECO:0000256" key="11">
    <source>
        <dbReference type="RuleBase" id="RU364053"/>
    </source>
</evidence>
<evidence type="ECO:0000313" key="15">
    <source>
        <dbReference type="EMBL" id="KEZ89288.1"/>
    </source>
</evidence>
<protein>
    <recommendedName>
        <fullName evidence="11">ATP-dependent DNA helicase</fullName>
        <ecNumber evidence="11">5.6.2.4</ecNumber>
    </recommendedName>
</protein>
<name>A0A084JK04_9FIRM</name>
<accession>A0A084JK04</accession>
<dbReference type="AlphaFoldDB" id="A0A084JK04"/>
<dbReference type="GO" id="GO:0016887">
    <property type="term" value="F:ATP hydrolysis activity"/>
    <property type="evidence" value="ECO:0007669"/>
    <property type="project" value="RHEA"/>
</dbReference>
<dbReference type="GO" id="GO:0005524">
    <property type="term" value="F:ATP binding"/>
    <property type="evidence" value="ECO:0007669"/>
    <property type="project" value="UniProtKB-UniRule"/>
</dbReference>
<dbReference type="Pfam" id="PF21196">
    <property type="entry name" value="PcrA_UvrD_tudor"/>
    <property type="match status" value="1"/>
</dbReference>
<reference evidence="15 16" key="1">
    <citation type="submission" date="2014-07" db="EMBL/GenBank/DDBJ databases">
        <title>Draft genome of Clostridium celerecrescens 152B isolated from sediments associated with methane hydrate from Krishna Godavari basin.</title>
        <authorList>
            <person name="Honkalas V.S."/>
            <person name="Dabir A.P."/>
            <person name="Arora P."/>
            <person name="Dhakephalkar P.K."/>
        </authorList>
    </citation>
    <scope>NUCLEOTIDE SEQUENCE [LARGE SCALE GENOMIC DNA]</scope>
    <source>
        <strain evidence="15 16">152B</strain>
    </source>
</reference>
<comment type="catalytic activity">
    <reaction evidence="8">
        <text>Couples ATP hydrolysis with the unwinding of duplex DNA by translocating in the 3'-5' direction.</text>
        <dbReference type="EC" id="5.6.2.4"/>
    </reaction>
</comment>
<keyword evidence="7" id="KW-0413">Isomerase</keyword>
<dbReference type="Pfam" id="PF00580">
    <property type="entry name" value="UvrD-helicase"/>
    <property type="match status" value="1"/>
</dbReference>
<dbReference type="GO" id="GO:0043138">
    <property type="term" value="F:3'-5' DNA helicase activity"/>
    <property type="evidence" value="ECO:0007669"/>
    <property type="project" value="UniProtKB-EC"/>
</dbReference>
<dbReference type="Gene3D" id="1.10.486.10">
    <property type="entry name" value="PCRA, domain 4"/>
    <property type="match status" value="1"/>
</dbReference>
<feature type="binding site" evidence="10">
    <location>
        <begin position="26"/>
        <end position="33"/>
    </location>
    <ligand>
        <name>ATP</name>
        <dbReference type="ChEBI" id="CHEBI:30616"/>
    </ligand>
</feature>
<evidence type="ECO:0000256" key="2">
    <source>
        <dbReference type="ARBA" id="ARBA00022741"/>
    </source>
</evidence>
<evidence type="ECO:0000256" key="10">
    <source>
        <dbReference type="PROSITE-ProRule" id="PRU00560"/>
    </source>
</evidence>
<dbReference type="FunFam" id="1.10.486.10:FF:000003">
    <property type="entry name" value="ATP-dependent DNA helicase"/>
    <property type="match status" value="1"/>
</dbReference>
<dbReference type="STRING" id="29354.IO98_14995"/>
<evidence type="ECO:0000256" key="8">
    <source>
        <dbReference type="ARBA" id="ARBA00034617"/>
    </source>
</evidence>
<dbReference type="GO" id="GO:0005829">
    <property type="term" value="C:cytosol"/>
    <property type="evidence" value="ECO:0007669"/>
    <property type="project" value="TreeGrafter"/>
</dbReference>
<dbReference type="GO" id="GO:0033202">
    <property type="term" value="C:DNA helicase complex"/>
    <property type="evidence" value="ECO:0007669"/>
    <property type="project" value="TreeGrafter"/>
</dbReference>
<dbReference type="CDD" id="cd18807">
    <property type="entry name" value="SF1_C_UvrD"/>
    <property type="match status" value="1"/>
</dbReference>
<dbReference type="GO" id="GO:0006260">
    <property type="term" value="P:DNA replication"/>
    <property type="evidence" value="ECO:0007669"/>
    <property type="project" value="InterPro"/>
</dbReference>
<dbReference type="PROSITE" id="PS51217">
    <property type="entry name" value="UVRD_HELICASE_CTER"/>
    <property type="match status" value="1"/>
</dbReference>
<evidence type="ECO:0000256" key="1">
    <source>
        <dbReference type="ARBA" id="ARBA00009922"/>
    </source>
</evidence>
<dbReference type="OrthoDB" id="9810135at2"/>
<dbReference type="RefSeq" id="WP_038282364.1">
    <property type="nucleotide sequence ID" value="NZ_JPME01000018.1"/>
</dbReference>
<keyword evidence="16" id="KW-1185">Reference proteome</keyword>
<evidence type="ECO:0000313" key="16">
    <source>
        <dbReference type="Proteomes" id="UP000028525"/>
    </source>
</evidence>
<gene>
    <name evidence="15" type="ORF">IO98_14995</name>
</gene>
<dbReference type="CDD" id="cd17932">
    <property type="entry name" value="DEXQc_UvrD"/>
    <property type="match status" value="1"/>
</dbReference>
<dbReference type="GO" id="GO:0000725">
    <property type="term" value="P:recombinational repair"/>
    <property type="evidence" value="ECO:0007669"/>
    <property type="project" value="TreeGrafter"/>
</dbReference>
<evidence type="ECO:0000256" key="12">
    <source>
        <dbReference type="SAM" id="MobiDB-lite"/>
    </source>
</evidence>
<evidence type="ECO:0000256" key="4">
    <source>
        <dbReference type="ARBA" id="ARBA00022806"/>
    </source>
</evidence>
<evidence type="ECO:0000259" key="13">
    <source>
        <dbReference type="PROSITE" id="PS51198"/>
    </source>
</evidence>
<dbReference type="InterPro" id="IPR014016">
    <property type="entry name" value="UvrD-like_ATP-bd"/>
</dbReference>
<feature type="domain" description="UvrD-like helicase ATP-binding" evidence="13">
    <location>
        <begin position="5"/>
        <end position="285"/>
    </location>
</feature>
<keyword evidence="6 11" id="KW-0238">DNA-binding</keyword>
<comment type="caution">
    <text evidence="15">The sequence shown here is derived from an EMBL/GenBank/DDBJ whole genome shotgun (WGS) entry which is preliminary data.</text>
</comment>
<dbReference type="Proteomes" id="UP000028525">
    <property type="component" value="Unassembled WGS sequence"/>
</dbReference>